<evidence type="ECO:0000313" key="2">
    <source>
        <dbReference type="Proteomes" id="UP000032668"/>
    </source>
</evidence>
<dbReference type="AlphaFoldDB" id="A0A0D6PCU0"/>
<accession>A0A0D6PCU0</accession>
<dbReference type="EMBL" id="BANC01000023">
    <property type="protein sequence ID" value="GAN79590.1"/>
    <property type="molecule type" value="Genomic_DNA"/>
</dbReference>
<dbReference type="RefSeq" id="WP_048878034.1">
    <property type="nucleotide sequence ID" value="NZ_BANC01000023.1"/>
</dbReference>
<gene>
    <name evidence="1" type="ORF">Aam_023_041</name>
</gene>
<keyword evidence="2" id="KW-1185">Reference proteome</keyword>
<reference evidence="1 2" key="1">
    <citation type="submission" date="2012-11" db="EMBL/GenBank/DDBJ databases">
        <title>Whole genome sequence of Acidocella aminolytica 101 = DSM 11237.</title>
        <authorList>
            <person name="Azuma Y."/>
            <person name="Higashiura N."/>
            <person name="Hirakawa H."/>
            <person name="Matsushita K."/>
        </authorList>
    </citation>
    <scope>NUCLEOTIDE SEQUENCE [LARGE SCALE GENOMIC DNA]</scope>
    <source>
        <strain evidence="2">101 / DSM 11237</strain>
    </source>
</reference>
<evidence type="ECO:0000313" key="1">
    <source>
        <dbReference type="EMBL" id="GAN79590.1"/>
    </source>
</evidence>
<dbReference type="Proteomes" id="UP000032668">
    <property type="component" value="Unassembled WGS sequence"/>
</dbReference>
<organism evidence="1 2">
    <name type="scientific">Acidocella aminolytica 101 = DSM 11237</name>
    <dbReference type="NCBI Taxonomy" id="1120923"/>
    <lineage>
        <taxon>Bacteria</taxon>
        <taxon>Pseudomonadati</taxon>
        <taxon>Pseudomonadota</taxon>
        <taxon>Alphaproteobacteria</taxon>
        <taxon>Acetobacterales</taxon>
        <taxon>Acidocellaceae</taxon>
        <taxon>Acidocella</taxon>
    </lineage>
</organism>
<proteinExistence type="predicted"/>
<sequence length="63" mass="6501">MDEADAAVEFDFKMLPLECRAVGRPSAGAHAGAFAGAVDDVRPNATAASDQHSAHLALQVPLL</sequence>
<protein>
    <submittedName>
        <fullName evidence="1">Uncharacterized protein</fullName>
    </submittedName>
</protein>
<name>A0A0D6PCU0_9PROT</name>
<comment type="caution">
    <text evidence="1">The sequence shown here is derived from an EMBL/GenBank/DDBJ whole genome shotgun (WGS) entry which is preliminary data.</text>
</comment>